<evidence type="ECO:0000256" key="1">
    <source>
        <dbReference type="SAM" id="Phobius"/>
    </source>
</evidence>
<dbReference type="InterPro" id="IPR009554">
    <property type="entry name" value="Phageshock_PspB"/>
</dbReference>
<accession>A0A2A5AWN1</accession>
<dbReference type="GO" id="GO:0009271">
    <property type="term" value="P:phage shock"/>
    <property type="evidence" value="ECO:0007669"/>
    <property type="project" value="InterPro"/>
</dbReference>
<evidence type="ECO:0008006" key="4">
    <source>
        <dbReference type="Google" id="ProtNLM"/>
    </source>
</evidence>
<proteinExistence type="predicted"/>
<organism evidence="2 3">
    <name type="scientific">SAR86 cluster bacterium</name>
    <dbReference type="NCBI Taxonomy" id="2030880"/>
    <lineage>
        <taxon>Bacteria</taxon>
        <taxon>Pseudomonadati</taxon>
        <taxon>Pseudomonadota</taxon>
        <taxon>Gammaproteobacteria</taxon>
        <taxon>SAR86 cluster</taxon>
    </lineage>
</organism>
<evidence type="ECO:0000313" key="3">
    <source>
        <dbReference type="Proteomes" id="UP000218327"/>
    </source>
</evidence>
<name>A0A2A5AWN1_9GAMM</name>
<dbReference type="Proteomes" id="UP000218327">
    <property type="component" value="Unassembled WGS sequence"/>
</dbReference>
<sequence length="79" mass="9111">MGVLEFITAIVAMALVAITCWVLLLRKDRRSVRIEPEGKFNMNELSRMAVSLRERIDILESILDAEVPDWREQNEHGSK</sequence>
<dbReference type="AlphaFoldDB" id="A0A2A5AWN1"/>
<gene>
    <name evidence="2" type="ORF">COA96_11340</name>
</gene>
<evidence type="ECO:0000313" key="2">
    <source>
        <dbReference type="EMBL" id="PCJ23635.1"/>
    </source>
</evidence>
<comment type="caution">
    <text evidence="2">The sequence shown here is derived from an EMBL/GenBank/DDBJ whole genome shotgun (WGS) entry which is preliminary data.</text>
</comment>
<protein>
    <recommendedName>
        <fullName evidence="4">Envelope stress response membrane protein PspB</fullName>
    </recommendedName>
</protein>
<dbReference type="EMBL" id="NVVJ01000036">
    <property type="protein sequence ID" value="PCJ23635.1"/>
    <property type="molecule type" value="Genomic_DNA"/>
</dbReference>
<dbReference type="Pfam" id="PF06667">
    <property type="entry name" value="PspB"/>
    <property type="match status" value="1"/>
</dbReference>
<keyword evidence="1" id="KW-1133">Transmembrane helix</keyword>
<dbReference type="GO" id="GO:0006355">
    <property type="term" value="P:regulation of DNA-templated transcription"/>
    <property type="evidence" value="ECO:0007669"/>
    <property type="project" value="InterPro"/>
</dbReference>
<reference evidence="3" key="1">
    <citation type="submission" date="2017-08" db="EMBL/GenBank/DDBJ databases">
        <title>A dynamic microbial community with high functional redundancy inhabits the cold, oxic subseafloor aquifer.</title>
        <authorList>
            <person name="Tully B.J."/>
            <person name="Wheat C.G."/>
            <person name="Glazer B.T."/>
            <person name="Huber J.A."/>
        </authorList>
    </citation>
    <scope>NUCLEOTIDE SEQUENCE [LARGE SCALE GENOMIC DNA]</scope>
</reference>
<feature type="transmembrane region" description="Helical" evidence="1">
    <location>
        <begin position="6"/>
        <end position="25"/>
    </location>
</feature>
<keyword evidence="1" id="KW-0812">Transmembrane</keyword>
<keyword evidence="1" id="KW-0472">Membrane</keyword>